<dbReference type="Proteomes" id="UP001158049">
    <property type="component" value="Unassembled WGS sequence"/>
</dbReference>
<evidence type="ECO:0000313" key="4">
    <source>
        <dbReference type="Proteomes" id="UP001158049"/>
    </source>
</evidence>
<reference evidence="3 4" key="1">
    <citation type="submission" date="2017-05" db="EMBL/GenBank/DDBJ databases">
        <authorList>
            <person name="Varghese N."/>
            <person name="Submissions S."/>
        </authorList>
    </citation>
    <scope>NUCLEOTIDE SEQUENCE [LARGE SCALE GENOMIC DNA]</scope>
    <source>
        <strain evidence="3 4">DSM 26001</strain>
    </source>
</reference>
<feature type="chain" id="PRO_5046287960" description="Lipoprotein" evidence="2">
    <location>
        <begin position="20"/>
        <end position="67"/>
    </location>
</feature>
<name>A0ABY1PVB2_9BURK</name>
<dbReference type="PROSITE" id="PS51257">
    <property type="entry name" value="PROKAR_LIPOPROTEIN"/>
    <property type="match status" value="1"/>
</dbReference>
<evidence type="ECO:0000313" key="3">
    <source>
        <dbReference type="EMBL" id="SMP50062.1"/>
    </source>
</evidence>
<evidence type="ECO:0008006" key="5">
    <source>
        <dbReference type="Google" id="ProtNLM"/>
    </source>
</evidence>
<protein>
    <recommendedName>
        <fullName evidence="5">Lipoprotein</fullName>
    </recommendedName>
</protein>
<sequence>MKTIAIATAVVMLSLAATGCTGLRSKPYQASDTTASNATQRQAPGPTQRSAQRTFNPDGSLGTYFGT</sequence>
<gene>
    <name evidence="3" type="ORF">SAMN06295970_102379</name>
</gene>
<proteinExistence type="predicted"/>
<dbReference type="EMBL" id="FXUL01000002">
    <property type="protein sequence ID" value="SMP50062.1"/>
    <property type="molecule type" value="Genomic_DNA"/>
</dbReference>
<feature type="signal peptide" evidence="2">
    <location>
        <begin position="1"/>
        <end position="19"/>
    </location>
</feature>
<comment type="caution">
    <text evidence="3">The sequence shown here is derived from an EMBL/GenBank/DDBJ whole genome shotgun (WGS) entry which is preliminary data.</text>
</comment>
<evidence type="ECO:0000256" key="2">
    <source>
        <dbReference type="SAM" id="SignalP"/>
    </source>
</evidence>
<feature type="region of interest" description="Disordered" evidence="1">
    <location>
        <begin position="26"/>
        <end position="67"/>
    </location>
</feature>
<keyword evidence="2" id="KW-0732">Signal</keyword>
<feature type="compositionally biased region" description="Polar residues" evidence="1">
    <location>
        <begin position="28"/>
        <end position="57"/>
    </location>
</feature>
<dbReference type="RefSeq" id="WP_283441175.1">
    <property type="nucleotide sequence ID" value="NZ_FXUL01000002.1"/>
</dbReference>
<evidence type="ECO:0000256" key="1">
    <source>
        <dbReference type="SAM" id="MobiDB-lite"/>
    </source>
</evidence>
<organism evidence="3 4">
    <name type="scientific">Noviherbaspirillum suwonense</name>
    <dbReference type="NCBI Taxonomy" id="1224511"/>
    <lineage>
        <taxon>Bacteria</taxon>
        <taxon>Pseudomonadati</taxon>
        <taxon>Pseudomonadota</taxon>
        <taxon>Betaproteobacteria</taxon>
        <taxon>Burkholderiales</taxon>
        <taxon>Oxalobacteraceae</taxon>
        <taxon>Noviherbaspirillum</taxon>
    </lineage>
</organism>
<keyword evidence="4" id="KW-1185">Reference proteome</keyword>
<accession>A0ABY1PVB2</accession>